<organism evidence="2 3">
    <name type="scientific">Eumeta variegata</name>
    <name type="common">Bagworm moth</name>
    <name type="synonym">Eumeta japonica</name>
    <dbReference type="NCBI Taxonomy" id="151549"/>
    <lineage>
        <taxon>Eukaryota</taxon>
        <taxon>Metazoa</taxon>
        <taxon>Ecdysozoa</taxon>
        <taxon>Arthropoda</taxon>
        <taxon>Hexapoda</taxon>
        <taxon>Insecta</taxon>
        <taxon>Pterygota</taxon>
        <taxon>Neoptera</taxon>
        <taxon>Endopterygota</taxon>
        <taxon>Lepidoptera</taxon>
        <taxon>Glossata</taxon>
        <taxon>Ditrysia</taxon>
        <taxon>Tineoidea</taxon>
        <taxon>Psychidae</taxon>
        <taxon>Oiketicinae</taxon>
        <taxon>Eumeta</taxon>
    </lineage>
</organism>
<feature type="region of interest" description="Disordered" evidence="1">
    <location>
        <begin position="1"/>
        <end position="43"/>
    </location>
</feature>
<keyword evidence="3" id="KW-1185">Reference proteome</keyword>
<feature type="compositionally biased region" description="Basic and acidic residues" evidence="1">
    <location>
        <begin position="1"/>
        <end position="11"/>
    </location>
</feature>
<gene>
    <name evidence="2" type="ORF">EVAR_80021_1</name>
</gene>
<protein>
    <submittedName>
        <fullName evidence="2">Uncharacterized protein</fullName>
    </submittedName>
</protein>
<dbReference type="Proteomes" id="UP000299102">
    <property type="component" value="Unassembled WGS sequence"/>
</dbReference>
<reference evidence="2 3" key="1">
    <citation type="journal article" date="2019" name="Commun. Biol.">
        <title>The bagworm genome reveals a unique fibroin gene that provides high tensile strength.</title>
        <authorList>
            <person name="Kono N."/>
            <person name="Nakamura H."/>
            <person name="Ohtoshi R."/>
            <person name="Tomita M."/>
            <person name="Numata K."/>
            <person name="Arakawa K."/>
        </authorList>
    </citation>
    <scope>NUCLEOTIDE SEQUENCE [LARGE SCALE GENOMIC DNA]</scope>
</reference>
<accession>A0A4C1WKE8</accession>
<evidence type="ECO:0000256" key="1">
    <source>
        <dbReference type="SAM" id="MobiDB-lite"/>
    </source>
</evidence>
<comment type="caution">
    <text evidence="2">The sequence shown here is derived from an EMBL/GenBank/DDBJ whole genome shotgun (WGS) entry which is preliminary data.</text>
</comment>
<evidence type="ECO:0000313" key="3">
    <source>
        <dbReference type="Proteomes" id="UP000299102"/>
    </source>
</evidence>
<sequence length="151" mass="16003">MDVEALDERPGRRGGCARAERGSSTQSGIEPPRRPHSPPAARRTTVPNTLLLYLGYNICTVIVPYETCPGKHENAVFLLSSTDPREAHQGLSSASAYQRLIVGAAGLARFASPVSLSIVAPRSAGFANLGTYASAPRVVNVKFKGLSSLKV</sequence>
<proteinExistence type="predicted"/>
<dbReference type="EMBL" id="BGZK01000592">
    <property type="protein sequence ID" value="GBP51926.1"/>
    <property type="molecule type" value="Genomic_DNA"/>
</dbReference>
<dbReference type="AlphaFoldDB" id="A0A4C1WKE8"/>
<evidence type="ECO:0000313" key="2">
    <source>
        <dbReference type="EMBL" id="GBP51926.1"/>
    </source>
</evidence>
<name>A0A4C1WKE8_EUMVA</name>